<dbReference type="AlphaFoldDB" id="W4Q7U9"/>
<comment type="caution">
    <text evidence="1">The sequence shown here is derived from an EMBL/GenBank/DDBJ whole genome shotgun (WGS) entry which is preliminary data.</text>
</comment>
<accession>W4Q7U9</accession>
<protein>
    <submittedName>
        <fullName evidence="1">Uncharacterized protein</fullName>
    </submittedName>
</protein>
<reference evidence="1" key="1">
    <citation type="journal article" date="2014" name="Genome Announc.">
        <title>Draft Genome Sequences of Three Alkaliphilic Bacillus Strains, Bacillus wakoensis JCM 9140T, Bacillus akibai JCM 9157T, and Bacillus hemicellulosilyticus JCM 9152T.</title>
        <authorList>
            <person name="Yuki M."/>
            <person name="Oshima K."/>
            <person name="Suda W."/>
            <person name="Oshida Y."/>
            <person name="Kitamura K."/>
            <person name="Iida T."/>
            <person name="Hattori M."/>
            <person name="Ohkuma M."/>
        </authorList>
    </citation>
    <scope>NUCLEOTIDE SEQUENCE [LARGE SCALE GENOMIC DNA]</scope>
    <source>
        <strain evidence="1">JCM 9140</strain>
    </source>
</reference>
<evidence type="ECO:0000313" key="1">
    <source>
        <dbReference type="EMBL" id="GAE27778.1"/>
    </source>
</evidence>
<sequence>MLSEYNDSLRELEVEERRLNDSWATLKDAKFFGKKKVGQFEQEQFTYNVAVKEAKEKEKALSKQQDSLTRLLKEWANIHELGLRKPLEKQVNEMRALCKNWNATYTKLSQTYQELGQEQIIRLQDYLSVLEQWIEAFEPLFEEVEEEVSFLKPFQECQYLFENIEGLHEFLPLEQVMEEYESLRKLDAYSFGKLTSKRAEAHIDVSHLACLQLEQAPTEMRFPSAEKLYELSSKQAWTNGLTVVAAIVFVIVLYNQDKGFVEQEAFVLSEVEEVAAEEVEVEERILEEYWPREDVERFMMAMADELSRFISGTSNSICRNGLWKTVGTGIGLMLNPFMTRSSSTLTLLKSSIVETMRFSFEQSSTSTKMNS</sequence>
<dbReference type="STRING" id="1236970.JCM9140_3937"/>
<keyword evidence="2" id="KW-1185">Reference proteome</keyword>
<dbReference type="EMBL" id="BAUT01000064">
    <property type="protein sequence ID" value="GAE27778.1"/>
    <property type="molecule type" value="Genomic_DNA"/>
</dbReference>
<name>W4Q7U9_9BACI</name>
<gene>
    <name evidence="1" type="ORF">JCM9140_3937</name>
</gene>
<evidence type="ECO:0000313" key="2">
    <source>
        <dbReference type="Proteomes" id="UP000018890"/>
    </source>
</evidence>
<organism evidence="1 2">
    <name type="scientific">Halalkalibacter wakoensis JCM 9140</name>
    <dbReference type="NCBI Taxonomy" id="1236970"/>
    <lineage>
        <taxon>Bacteria</taxon>
        <taxon>Bacillati</taxon>
        <taxon>Bacillota</taxon>
        <taxon>Bacilli</taxon>
        <taxon>Bacillales</taxon>
        <taxon>Bacillaceae</taxon>
        <taxon>Halalkalibacter</taxon>
    </lineage>
</organism>
<dbReference type="Proteomes" id="UP000018890">
    <property type="component" value="Unassembled WGS sequence"/>
</dbReference>
<proteinExistence type="predicted"/>